<accession>A0A6A4QYU8</accession>
<gene>
    <name evidence="1" type="ORF">Lalb_Chr02g0142061</name>
</gene>
<name>A0A6A4QYU8_LUPAL</name>
<evidence type="ECO:0000313" key="1">
    <source>
        <dbReference type="EMBL" id="KAE9618376.1"/>
    </source>
</evidence>
<reference evidence="2" key="1">
    <citation type="journal article" date="2020" name="Nat. Commun.">
        <title>Genome sequence of the cluster root forming white lupin.</title>
        <authorList>
            <person name="Hufnagel B."/>
            <person name="Marques A."/>
            <person name="Soriano A."/>
            <person name="Marques L."/>
            <person name="Divol F."/>
            <person name="Doumas P."/>
            <person name="Sallet E."/>
            <person name="Mancinotti D."/>
            <person name="Carrere S."/>
            <person name="Marande W."/>
            <person name="Arribat S."/>
            <person name="Keller J."/>
            <person name="Huneau C."/>
            <person name="Blein T."/>
            <person name="Aime D."/>
            <person name="Laguerre M."/>
            <person name="Taylor J."/>
            <person name="Schubert V."/>
            <person name="Nelson M."/>
            <person name="Geu-Flores F."/>
            <person name="Crespi M."/>
            <person name="Gallardo-Guerrero K."/>
            <person name="Delaux P.-M."/>
            <person name="Salse J."/>
            <person name="Berges H."/>
            <person name="Guyot R."/>
            <person name="Gouzy J."/>
            <person name="Peret B."/>
        </authorList>
    </citation>
    <scope>NUCLEOTIDE SEQUENCE [LARGE SCALE GENOMIC DNA]</scope>
    <source>
        <strain evidence="2">cv. Amiga</strain>
    </source>
</reference>
<sequence>MNSFTTFQFTPHSLLLTFEATHTMKDERVDILIMCMCLCHESFFLAMSGGPLRNMG</sequence>
<comment type="caution">
    <text evidence="1">The sequence shown here is derived from an EMBL/GenBank/DDBJ whole genome shotgun (WGS) entry which is preliminary data.</text>
</comment>
<dbReference type="AlphaFoldDB" id="A0A6A4QYU8"/>
<organism evidence="1 2">
    <name type="scientific">Lupinus albus</name>
    <name type="common">White lupine</name>
    <name type="synonym">Lupinus termis</name>
    <dbReference type="NCBI Taxonomy" id="3870"/>
    <lineage>
        <taxon>Eukaryota</taxon>
        <taxon>Viridiplantae</taxon>
        <taxon>Streptophyta</taxon>
        <taxon>Embryophyta</taxon>
        <taxon>Tracheophyta</taxon>
        <taxon>Spermatophyta</taxon>
        <taxon>Magnoliopsida</taxon>
        <taxon>eudicotyledons</taxon>
        <taxon>Gunneridae</taxon>
        <taxon>Pentapetalae</taxon>
        <taxon>rosids</taxon>
        <taxon>fabids</taxon>
        <taxon>Fabales</taxon>
        <taxon>Fabaceae</taxon>
        <taxon>Papilionoideae</taxon>
        <taxon>50 kb inversion clade</taxon>
        <taxon>genistoids sensu lato</taxon>
        <taxon>core genistoids</taxon>
        <taxon>Genisteae</taxon>
        <taxon>Lupinus</taxon>
    </lineage>
</organism>
<evidence type="ECO:0000313" key="2">
    <source>
        <dbReference type="Proteomes" id="UP000447434"/>
    </source>
</evidence>
<proteinExistence type="predicted"/>
<dbReference type="EMBL" id="WOCE01000002">
    <property type="protein sequence ID" value="KAE9618376.1"/>
    <property type="molecule type" value="Genomic_DNA"/>
</dbReference>
<protein>
    <submittedName>
        <fullName evidence="1">Uncharacterized protein</fullName>
    </submittedName>
</protein>
<dbReference type="Proteomes" id="UP000447434">
    <property type="component" value="Chromosome 2"/>
</dbReference>
<keyword evidence="2" id="KW-1185">Reference proteome</keyword>